<evidence type="ECO:0000313" key="2">
    <source>
        <dbReference type="Proteomes" id="UP000279833"/>
    </source>
</evidence>
<dbReference type="EMBL" id="UZAK01035071">
    <property type="protein sequence ID" value="VDP48495.1"/>
    <property type="molecule type" value="Genomic_DNA"/>
</dbReference>
<gene>
    <name evidence="1" type="ORF">SCUD_LOCUS12357</name>
</gene>
<dbReference type="Proteomes" id="UP000279833">
    <property type="component" value="Unassembled WGS sequence"/>
</dbReference>
<reference evidence="1 2" key="2">
    <citation type="submission" date="2018-11" db="EMBL/GenBank/DDBJ databases">
        <authorList>
            <consortium name="Pathogen Informatics"/>
        </authorList>
    </citation>
    <scope>NUCLEOTIDE SEQUENCE [LARGE SCALE GENOMIC DNA]</scope>
    <source>
        <strain evidence="1">Dakar</strain>
        <strain evidence="2">Dakar, Senegal</strain>
    </source>
</reference>
<evidence type="ECO:0000313" key="1">
    <source>
        <dbReference type="EMBL" id="VDP48495.1"/>
    </source>
</evidence>
<keyword evidence="2" id="KW-1185">Reference proteome</keyword>
<reference evidence="3" key="1">
    <citation type="submission" date="2016-06" db="UniProtKB">
        <authorList>
            <consortium name="WormBaseParasite"/>
        </authorList>
    </citation>
    <scope>IDENTIFICATION</scope>
</reference>
<proteinExistence type="predicted"/>
<accession>A0A183KBG9</accession>
<dbReference type="AlphaFoldDB" id="A0A183KBG9"/>
<sequence length="79" mass="9227">MYLESAKVVYYRGNDLQPATEIVMKNVEESMVQILDINDSVAHKRYVDQIQFQEPDEFAPILAVISNNNEYILYRADTR</sequence>
<dbReference type="WBParaSite" id="SCUD_0001236001-mRNA-1">
    <property type="protein sequence ID" value="SCUD_0001236001-mRNA-1"/>
    <property type="gene ID" value="SCUD_0001236001"/>
</dbReference>
<organism evidence="3">
    <name type="scientific">Schistosoma curassoni</name>
    <dbReference type="NCBI Taxonomy" id="6186"/>
    <lineage>
        <taxon>Eukaryota</taxon>
        <taxon>Metazoa</taxon>
        <taxon>Spiralia</taxon>
        <taxon>Lophotrochozoa</taxon>
        <taxon>Platyhelminthes</taxon>
        <taxon>Trematoda</taxon>
        <taxon>Digenea</taxon>
        <taxon>Strigeidida</taxon>
        <taxon>Schistosomatoidea</taxon>
        <taxon>Schistosomatidae</taxon>
        <taxon>Schistosoma</taxon>
    </lineage>
</organism>
<name>A0A183KBG9_9TREM</name>
<protein>
    <submittedName>
        <fullName evidence="3">DPPIV_N domain-containing protein</fullName>
    </submittedName>
</protein>
<evidence type="ECO:0000313" key="3">
    <source>
        <dbReference type="WBParaSite" id="SCUD_0001236001-mRNA-1"/>
    </source>
</evidence>